<dbReference type="OrthoDB" id="1431687at2759"/>
<accession>A0A2G9HSL0</accession>
<comment type="caution">
    <text evidence="1">The sequence shown here is derived from an EMBL/GenBank/DDBJ whole genome shotgun (WGS) entry which is preliminary data.</text>
</comment>
<keyword evidence="2" id="KW-1185">Reference proteome</keyword>
<reference evidence="2" key="1">
    <citation type="journal article" date="2018" name="Gigascience">
        <title>Genome assembly of the Pink Ipe (Handroanthus impetiginosus, Bignoniaceae), a highly valued, ecologically keystone Neotropical timber forest tree.</title>
        <authorList>
            <person name="Silva-Junior O.B."/>
            <person name="Grattapaglia D."/>
            <person name="Novaes E."/>
            <person name="Collevatti R.G."/>
        </authorList>
    </citation>
    <scope>NUCLEOTIDE SEQUENCE [LARGE SCALE GENOMIC DNA]</scope>
    <source>
        <strain evidence="2">cv. UFG-1</strain>
    </source>
</reference>
<proteinExistence type="predicted"/>
<name>A0A2G9HSL0_9LAMI</name>
<evidence type="ECO:0000313" key="1">
    <source>
        <dbReference type="EMBL" id="PIN20501.1"/>
    </source>
</evidence>
<gene>
    <name evidence="1" type="ORF">CDL12_06806</name>
</gene>
<evidence type="ECO:0000313" key="2">
    <source>
        <dbReference type="Proteomes" id="UP000231279"/>
    </source>
</evidence>
<dbReference type="Proteomes" id="UP000231279">
    <property type="component" value="Unassembled WGS sequence"/>
</dbReference>
<protein>
    <submittedName>
        <fullName evidence="1">Uncharacterized protein</fullName>
    </submittedName>
</protein>
<organism evidence="1 2">
    <name type="scientific">Handroanthus impetiginosus</name>
    <dbReference type="NCBI Taxonomy" id="429701"/>
    <lineage>
        <taxon>Eukaryota</taxon>
        <taxon>Viridiplantae</taxon>
        <taxon>Streptophyta</taxon>
        <taxon>Embryophyta</taxon>
        <taxon>Tracheophyta</taxon>
        <taxon>Spermatophyta</taxon>
        <taxon>Magnoliopsida</taxon>
        <taxon>eudicotyledons</taxon>
        <taxon>Gunneridae</taxon>
        <taxon>Pentapetalae</taxon>
        <taxon>asterids</taxon>
        <taxon>lamiids</taxon>
        <taxon>Lamiales</taxon>
        <taxon>Bignoniaceae</taxon>
        <taxon>Crescentiina</taxon>
        <taxon>Tabebuia alliance</taxon>
        <taxon>Handroanthus</taxon>
    </lineage>
</organism>
<sequence>MSKPLFNILRCFSERSERSQYVCEGDVCYLRNSKASQGSDLKKNDQKFSIRIPFYRVRKA</sequence>
<dbReference type="AlphaFoldDB" id="A0A2G9HSL0"/>
<dbReference type="EMBL" id="NKXS01001112">
    <property type="protein sequence ID" value="PIN20501.1"/>
    <property type="molecule type" value="Genomic_DNA"/>
</dbReference>